<reference evidence="1" key="1">
    <citation type="journal article" date="2020" name="Nat. Commun.">
        <title>Large-scale genome sequencing of mycorrhizal fungi provides insights into the early evolution of symbiotic traits.</title>
        <authorList>
            <person name="Miyauchi S."/>
            <person name="Kiss E."/>
            <person name="Kuo A."/>
            <person name="Drula E."/>
            <person name="Kohler A."/>
            <person name="Sanchez-Garcia M."/>
            <person name="Morin E."/>
            <person name="Andreopoulos B."/>
            <person name="Barry K.W."/>
            <person name="Bonito G."/>
            <person name="Buee M."/>
            <person name="Carver A."/>
            <person name="Chen C."/>
            <person name="Cichocki N."/>
            <person name="Clum A."/>
            <person name="Culley D."/>
            <person name="Crous P.W."/>
            <person name="Fauchery L."/>
            <person name="Girlanda M."/>
            <person name="Hayes R.D."/>
            <person name="Keri Z."/>
            <person name="LaButti K."/>
            <person name="Lipzen A."/>
            <person name="Lombard V."/>
            <person name="Magnuson J."/>
            <person name="Maillard F."/>
            <person name="Murat C."/>
            <person name="Nolan M."/>
            <person name="Ohm R.A."/>
            <person name="Pangilinan J."/>
            <person name="Pereira M.F."/>
            <person name="Perotto S."/>
            <person name="Peter M."/>
            <person name="Pfister S."/>
            <person name="Riley R."/>
            <person name="Sitrit Y."/>
            <person name="Stielow J.B."/>
            <person name="Szollosi G."/>
            <person name="Zifcakova L."/>
            <person name="Stursova M."/>
            <person name="Spatafora J.W."/>
            <person name="Tedersoo L."/>
            <person name="Vaario L.M."/>
            <person name="Yamada A."/>
            <person name="Yan M."/>
            <person name="Wang P."/>
            <person name="Xu J."/>
            <person name="Bruns T."/>
            <person name="Baldrian P."/>
            <person name="Vilgalys R."/>
            <person name="Dunand C."/>
            <person name="Henrissat B."/>
            <person name="Grigoriev I.V."/>
            <person name="Hibbett D."/>
            <person name="Nagy L.G."/>
            <person name="Martin F.M."/>
        </authorList>
    </citation>
    <scope>NUCLEOTIDE SEQUENCE</scope>
    <source>
        <strain evidence="1">UH-Tt-Lm1</strain>
    </source>
</reference>
<organism evidence="1 2">
    <name type="scientific">Thelephora terrestris</name>
    <dbReference type="NCBI Taxonomy" id="56493"/>
    <lineage>
        <taxon>Eukaryota</taxon>
        <taxon>Fungi</taxon>
        <taxon>Dikarya</taxon>
        <taxon>Basidiomycota</taxon>
        <taxon>Agaricomycotina</taxon>
        <taxon>Agaricomycetes</taxon>
        <taxon>Thelephorales</taxon>
        <taxon>Thelephoraceae</taxon>
        <taxon>Thelephora</taxon>
    </lineage>
</organism>
<reference evidence="1" key="2">
    <citation type="submission" date="2020-11" db="EMBL/GenBank/DDBJ databases">
        <authorList>
            <consortium name="DOE Joint Genome Institute"/>
            <person name="Kuo A."/>
            <person name="Miyauchi S."/>
            <person name="Kiss E."/>
            <person name="Drula E."/>
            <person name="Kohler A."/>
            <person name="Sanchez-Garcia M."/>
            <person name="Andreopoulos B."/>
            <person name="Barry K.W."/>
            <person name="Bonito G."/>
            <person name="Buee M."/>
            <person name="Carver A."/>
            <person name="Chen C."/>
            <person name="Cichocki N."/>
            <person name="Clum A."/>
            <person name="Culley D."/>
            <person name="Crous P.W."/>
            <person name="Fauchery L."/>
            <person name="Girlanda M."/>
            <person name="Hayes R."/>
            <person name="Keri Z."/>
            <person name="Labutti K."/>
            <person name="Lipzen A."/>
            <person name="Lombard V."/>
            <person name="Magnuson J."/>
            <person name="Maillard F."/>
            <person name="Morin E."/>
            <person name="Murat C."/>
            <person name="Nolan M."/>
            <person name="Ohm R."/>
            <person name="Pangilinan J."/>
            <person name="Pereira M."/>
            <person name="Perotto S."/>
            <person name="Peter M."/>
            <person name="Riley R."/>
            <person name="Sitrit Y."/>
            <person name="Stielow B."/>
            <person name="Szollosi G."/>
            <person name="Zifcakova L."/>
            <person name="Stursova M."/>
            <person name="Spatafora J.W."/>
            <person name="Tedersoo L."/>
            <person name="Vaario L.-M."/>
            <person name="Yamada A."/>
            <person name="Yan M."/>
            <person name="Wang P."/>
            <person name="Xu J."/>
            <person name="Bruns T."/>
            <person name="Baldrian P."/>
            <person name="Vilgalys R."/>
            <person name="Henrissat B."/>
            <person name="Grigoriev I.V."/>
            <person name="Hibbett D."/>
            <person name="Nagy L.G."/>
            <person name="Martin F.M."/>
        </authorList>
    </citation>
    <scope>NUCLEOTIDE SEQUENCE</scope>
    <source>
        <strain evidence="1">UH-Tt-Lm1</strain>
    </source>
</reference>
<dbReference type="Proteomes" id="UP000736335">
    <property type="component" value="Unassembled WGS sequence"/>
</dbReference>
<comment type="caution">
    <text evidence="1">The sequence shown here is derived from an EMBL/GenBank/DDBJ whole genome shotgun (WGS) entry which is preliminary data.</text>
</comment>
<gene>
    <name evidence="1" type="ORF">BJ322DRAFT_1022067</name>
</gene>
<keyword evidence="2" id="KW-1185">Reference proteome</keyword>
<accession>A0A9P6HB70</accession>
<name>A0A9P6HB70_9AGAM</name>
<protein>
    <submittedName>
        <fullName evidence="1">Uncharacterized protein</fullName>
    </submittedName>
</protein>
<evidence type="ECO:0000313" key="1">
    <source>
        <dbReference type="EMBL" id="KAF9783390.1"/>
    </source>
</evidence>
<evidence type="ECO:0000313" key="2">
    <source>
        <dbReference type="Proteomes" id="UP000736335"/>
    </source>
</evidence>
<dbReference type="AlphaFoldDB" id="A0A9P6HB70"/>
<sequence>MVPWVFGLRSAGTPHRVFWCGKRALIWVHRMGRARFEHELGEIQAKDSPSSDISWIAEVLWHGARRPTISLTFRLSSSCGWTVGRRSFRETTRASHEERAEGSIIFDFTAAPVCRPGHDQFVHSNIVPVSIAGEKLDEQQELVAERIGTIGPNGYHSRVNNQDPLCCHAGPLGCCGSFGENPTSAQYEVGRGQGKARAPRRVHVVAKSTLPKPEGGCSSYSVPHDVAEVGSFILSEHFLGSQIPGLRGSLRESRSPTCPTDEVKSTLRVAASVIFDHGRAHCQSSKVGKLRDSVAADWV</sequence>
<dbReference type="EMBL" id="WIUZ02000010">
    <property type="protein sequence ID" value="KAF9783390.1"/>
    <property type="molecule type" value="Genomic_DNA"/>
</dbReference>
<proteinExistence type="predicted"/>